<name>I2NVT8_NEISI</name>
<organism evidence="1 2">
    <name type="scientific">Neisseria sicca VK64</name>
    <dbReference type="NCBI Taxonomy" id="1095748"/>
    <lineage>
        <taxon>Bacteria</taxon>
        <taxon>Pseudomonadati</taxon>
        <taxon>Pseudomonadota</taxon>
        <taxon>Betaproteobacteria</taxon>
        <taxon>Neisseriales</taxon>
        <taxon>Neisseriaceae</taxon>
        <taxon>Neisseria</taxon>
    </lineage>
</organism>
<dbReference type="PATRIC" id="fig|1095748.3.peg.494"/>
<proteinExistence type="predicted"/>
<comment type="caution">
    <text evidence="1">The sequence shown here is derived from an EMBL/GenBank/DDBJ whole genome shotgun (WGS) entry which is preliminary data.</text>
</comment>
<evidence type="ECO:0000313" key="1">
    <source>
        <dbReference type="EMBL" id="EIG29949.1"/>
    </source>
</evidence>
<dbReference type="Proteomes" id="UP000004473">
    <property type="component" value="Unassembled WGS sequence"/>
</dbReference>
<reference evidence="1 2" key="1">
    <citation type="submission" date="2012-04" db="EMBL/GenBank/DDBJ databases">
        <authorList>
            <person name="Harkins D.M."/>
            <person name="Madupu R."/>
            <person name="Durkin A.S."/>
            <person name="Torralba M."/>
            <person name="Methe B."/>
            <person name="Sutton G.G."/>
            <person name="Nelson K.E."/>
        </authorList>
    </citation>
    <scope>NUCLEOTIDE SEQUENCE [LARGE SCALE GENOMIC DNA]</scope>
    <source>
        <strain evidence="1 2">VK64</strain>
    </source>
</reference>
<sequence length="37" mass="4380">MPLQFSDDLNDSEVYWFNCQKNIKQPCSVGFAREKIK</sequence>
<dbReference type="AlphaFoldDB" id="I2NVT8"/>
<dbReference type="EMBL" id="AJMT01000036">
    <property type="protein sequence ID" value="EIG29949.1"/>
    <property type="molecule type" value="Genomic_DNA"/>
</dbReference>
<accession>I2NVT8</accession>
<evidence type="ECO:0000313" key="2">
    <source>
        <dbReference type="Proteomes" id="UP000004473"/>
    </source>
</evidence>
<gene>
    <name evidence="1" type="ORF">HMPREF1051_0636</name>
</gene>
<protein>
    <submittedName>
        <fullName evidence="1">Uncharacterized protein</fullName>
    </submittedName>
</protein>